<dbReference type="RefSeq" id="WP_171474880.1">
    <property type="nucleotide sequence ID" value="NZ_CP053452.2"/>
</dbReference>
<feature type="domain" description="YspA cpYpsA-related SLOG" evidence="1">
    <location>
        <begin position="4"/>
        <end position="69"/>
    </location>
</feature>
<evidence type="ECO:0000313" key="3">
    <source>
        <dbReference type="Proteomes" id="UP000503447"/>
    </source>
</evidence>
<name>A0A6M5Z134_9BACT</name>
<dbReference type="Pfam" id="PF10686">
    <property type="entry name" value="YAcAr"/>
    <property type="match status" value="1"/>
</dbReference>
<sequence>MAFRVLIAGGRHFTDYPHLRATLDALLAQRLPDVELLTIGGRGVPMLVASYATVRGLKLTTFVPDYRRFPGDAEERRDAYLSAEADAALVVWDGRDPGVRRLLELVERRGVPVHVIGRPSRVRRRRIADPEEQGPVRGLPD</sequence>
<accession>A0A6M5Z134</accession>
<dbReference type="KEGG" id="ftj:FTUN_7663"/>
<reference evidence="3" key="1">
    <citation type="submission" date="2020-05" db="EMBL/GenBank/DDBJ databases">
        <title>Frigoriglobus tundricola gen. nov., sp. nov., a psychrotolerant cellulolytic planctomycete of the family Gemmataceae with two divergent copies of 16S rRNA gene.</title>
        <authorList>
            <person name="Kulichevskaya I.S."/>
            <person name="Ivanova A.A."/>
            <person name="Naumoff D.G."/>
            <person name="Beletsky A.V."/>
            <person name="Rijpstra W.I.C."/>
            <person name="Sinninghe Damste J.S."/>
            <person name="Mardanov A.V."/>
            <person name="Ravin N.V."/>
            <person name="Dedysh S.N."/>
        </authorList>
    </citation>
    <scope>NUCLEOTIDE SEQUENCE [LARGE SCALE GENOMIC DNA]</scope>
    <source>
        <strain evidence="3">PL17</strain>
    </source>
</reference>
<evidence type="ECO:0000259" key="1">
    <source>
        <dbReference type="Pfam" id="PF10686"/>
    </source>
</evidence>
<dbReference type="EMBL" id="CP053452">
    <property type="protein sequence ID" value="QJX00040.1"/>
    <property type="molecule type" value="Genomic_DNA"/>
</dbReference>
<keyword evidence="3" id="KW-1185">Reference proteome</keyword>
<dbReference type="Proteomes" id="UP000503447">
    <property type="component" value="Chromosome"/>
</dbReference>
<organism evidence="2 3">
    <name type="scientific">Frigoriglobus tundricola</name>
    <dbReference type="NCBI Taxonomy" id="2774151"/>
    <lineage>
        <taxon>Bacteria</taxon>
        <taxon>Pseudomonadati</taxon>
        <taxon>Planctomycetota</taxon>
        <taxon>Planctomycetia</taxon>
        <taxon>Gemmatales</taxon>
        <taxon>Gemmataceae</taxon>
        <taxon>Frigoriglobus</taxon>
    </lineage>
</organism>
<gene>
    <name evidence="2" type="ORF">FTUN_7663</name>
</gene>
<dbReference type="InterPro" id="IPR019627">
    <property type="entry name" value="YAcAr"/>
</dbReference>
<dbReference type="AlphaFoldDB" id="A0A6M5Z134"/>
<protein>
    <recommendedName>
        <fullName evidence="1">YspA cpYpsA-related SLOG domain-containing protein</fullName>
    </recommendedName>
</protein>
<evidence type="ECO:0000313" key="2">
    <source>
        <dbReference type="EMBL" id="QJX00040.1"/>
    </source>
</evidence>
<proteinExistence type="predicted"/>